<organism evidence="1 2">
    <name type="scientific">Amborella trichopoda</name>
    <dbReference type="NCBI Taxonomy" id="13333"/>
    <lineage>
        <taxon>Eukaryota</taxon>
        <taxon>Viridiplantae</taxon>
        <taxon>Streptophyta</taxon>
        <taxon>Embryophyta</taxon>
        <taxon>Tracheophyta</taxon>
        <taxon>Spermatophyta</taxon>
        <taxon>Magnoliopsida</taxon>
        <taxon>Amborellales</taxon>
        <taxon>Amborellaceae</taxon>
        <taxon>Amborella</taxon>
    </lineage>
</organism>
<reference evidence="2" key="1">
    <citation type="journal article" date="2013" name="Science">
        <title>The Amborella genome and the evolution of flowering plants.</title>
        <authorList>
            <consortium name="Amborella Genome Project"/>
        </authorList>
    </citation>
    <scope>NUCLEOTIDE SEQUENCE [LARGE SCALE GENOMIC DNA]</scope>
</reference>
<dbReference type="EMBL" id="KI397698">
    <property type="protein sequence ID" value="ERM93463.1"/>
    <property type="molecule type" value="Genomic_DNA"/>
</dbReference>
<dbReference type="HOGENOM" id="CLU_1837816_0_0_1"/>
<dbReference type="Gramene" id="ERM93463">
    <property type="protein sequence ID" value="ERM93463"/>
    <property type="gene ID" value="AMTR_s00132p00058020"/>
</dbReference>
<name>W1NDP9_AMBTC</name>
<dbReference type="Proteomes" id="UP000017836">
    <property type="component" value="Unassembled WGS sequence"/>
</dbReference>
<evidence type="ECO:0000313" key="2">
    <source>
        <dbReference type="Proteomes" id="UP000017836"/>
    </source>
</evidence>
<gene>
    <name evidence="1" type="ORF">AMTR_s00132p00058020</name>
</gene>
<keyword evidence="2" id="KW-1185">Reference proteome</keyword>
<accession>W1NDP9</accession>
<evidence type="ECO:0000313" key="1">
    <source>
        <dbReference type="EMBL" id="ERM93463.1"/>
    </source>
</evidence>
<proteinExistence type="predicted"/>
<dbReference type="AlphaFoldDB" id="W1NDP9"/>
<protein>
    <submittedName>
        <fullName evidence="1">Uncharacterized protein</fullName>
    </submittedName>
</protein>
<sequence length="140" mass="14357">MKTLSYEGNKKGAVAPAMLRGWTSRIGSLATRARVSPEGIEGSDEASLVRTPKTGSLEVGAVAGLEEGALRMGFLSTSTTKMAEPDEDGLAPVSKAVAAPVGETGTSRGMIGATQVLTQVRFTRGAAEDVSEVVESSSLT</sequence>